<evidence type="ECO:0000313" key="2">
    <source>
        <dbReference type="EMBL" id="MQM16425.1"/>
    </source>
</evidence>
<comment type="caution">
    <text evidence="2">The sequence shown here is derived from an EMBL/GenBank/DDBJ whole genome shotgun (WGS) entry which is preliminary data.</text>
</comment>
<reference evidence="2" key="1">
    <citation type="submission" date="2017-07" db="EMBL/GenBank/DDBJ databases">
        <title>Taro Niue Genome Assembly and Annotation.</title>
        <authorList>
            <person name="Atibalentja N."/>
            <person name="Keating K."/>
            <person name="Fields C.J."/>
        </authorList>
    </citation>
    <scope>NUCLEOTIDE SEQUENCE</scope>
    <source>
        <strain evidence="2">Niue_2</strain>
        <tissue evidence="2">Leaf</tissue>
    </source>
</reference>
<dbReference type="EMBL" id="NMUH01006995">
    <property type="protein sequence ID" value="MQM16425.1"/>
    <property type="molecule type" value="Genomic_DNA"/>
</dbReference>
<evidence type="ECO:0000313" key="3">
    <source>
        <dbReference type="Proteomes" id="UP000652761"/>
    </source>
</evidence>
<protein>
    <submittedName>
        <fullName evidence="2">Uncharacterized protein</fullName>
    </submittedName>
</protein>
<feature type="region of interest" description="Disordered" evidence="1">
    <location>
        <begin position="43"/>
        <end position="76"/>
    </location>
</feature>
<feature type="compositionally biased region" description="Low complexity" evidence="1">
    <location>
        <begin position="62"/>
        <end position="76"/>
    </location>
</feature>
<feature type="compositionally biased region" description="Low complexity" evidence="1">
    <location>
        <begin position="43"/>
        <end position="53"/>
    </location>
</feature>
<dbReference type="AlphaFoldDB" id="A0A843XAU2"/>
<evidence type="ECO:0000256" key="1">
    <source>
        <dbReference type="SAM" id="MobiDB-lite"/>
    </source>
</evidence>
<name>A0A843XAU2_COLES</name>
<dbReference type="OrthoDB" id="1907891at2759"/>
<dbReference type="Proteomes" id="UP000652761">
    <property type="component" value="Unassembled WGS sequence"/>
</dbReference>
<organism evidence="2 3">
    <name type="scientific">Colocasia esculenta</name>
    <name type="common">Wild taro</name>
    <name type="synonym">Arum esculentum</name>
    <dbReference type="NCBI Taxonomy" id="4460"/>
    <lineage>
        <taxon>Eukaryota</taxon>
        <taxon>Viridiplantae</taxon>
        <taxon>Streptophyta</taxon>
        <taxon>Embryophyta</taxon>
        <taxon>Tracheophyta</taxon>
        <taxon>Spermatophyta</taxon>
        <taxon>Magnoliopsida</taxon>
        <taxon>Liliopsida</taxon>
        <taxon>Araceae</taxon>
        <taxon>Aroideae</taxon>
        <taxon>Colocasieae</taxon>
        <taxon>Colocasia</taxon>
    </lineage>
</organism>
<proteinExistence type="predicted"/>
<keyword evidence="3" id="KW-1185">Reference proteome</keyword>
<accession>A0A843XAU2</accession>
<gene>
    <name evidence="2" type="ORF">Taro_049378</name>
</gene>
<sequence>MVEYFIWGLRSKLQDAVAPLMCRTVEEAAQRAAVLERTLQARQSQSQARGSGSFRLPQQSQGISKGKAPSGASSSGIAKWGKQIKKFFQGGGRGRGRQWGFQQECLHRFRVRCGPAGWPELLVCSLSLNATEGCVAFSSRYPGTSCSGCCCFGSSSADASRVARGAGVLTSTGGSRRAATSQPGRDVAIRRVPNRAVFLRNPSRTELSQAQLGQGRFCSWDSGRFELVGLGWTCSRREDHVWSGRNVGLSPIFVFFIKVGRFYPFLCGFRGCVVCEP</sequence>